<protein>
    <submittedName>
        <fullName evidence="3">Outer membrane lipoprotein-sorting protein</fullName>
    </submittedName>
</protein>
<dbReference type="Pfam" id="PF17131">
    <property type="entry name" value="LolA_like"/>
    <property type="match status" value="1"/>
</dbReference>
<dbReference type="Proteomes" id="UP001290861">
    <property type="component" value="Unassembled WGS sequence"/>
</dbReference>
<feature type="domain" description="Uncharacterized protein TP-0789" evidence="2">
    <location>
        <begin position="99"/>
        <end position="217"/>
    </location>
</feature>
<evidence type="ECO:0000313" key="4">
    <source>
        <dbReference type="Proteomes" id="UP001290861"/>
    </source>
</evidence>
<gene>
    <name evidence="3" type="ORF">P9H32_06385</name>
</gene>
<accession>A0ABU5MVL2</accession>
<feature type="chain" id="PRO_5046001193" evidence="1">
    <location>
        <begin position="19"/>
        <end position="221"/>
    </location>
</feature>
<name>A0ABU5MVL2_9BACT</name>
<sequence length="221" mass="25245">MKNILLAGTLLVSTFSFAAEQPSADHILSMVQKKLPSRPLKLTGKLKAKAKNGFTKSYPVTMELDWHAAPATAHYKIDKEELTITWQNDRPNYTFSEAGQQPTSEIMGTGFTWADLSFSVLWWPNSRLIGEDKKLNRDTYIIDVPIPGSENIMRLWVDQYMGMVMEAQTLDKAEKQLTRLKIKSIKKMDGMWIAKDLELSDKQSGRKTTLQISDLKWMDEE</sequence>
<dbReference type="EMBL" id="JARVCO010000007">
    <property type="protein sequence ID" value="MDZ8118254.1"/>
    <property type="molecule type" value="Genomic_DNA"/>
</dbReference>
<evidence type="ECO:0000259" key="2">
    <source>
        <dbReference type="Pfam" id="PF17131"/>
    </source>
</evidence>
<keyword evidence="1" id="KW-0732">Signal</keyword>
<dbReference type="CDD" id="cd16329">
    <property type="entry name" value="LolA_like"/>
    <property type="match status" value="1"/>
</dbReference>
<comment type="caution">
    <text evidence="3">The sequence shown here is derived from an EMBL/GenBank/DDBJ whole genome shotgun (WGS) entry which is preliminary data.</text>
</comment>
<keyword evidence="4" id="KW-1185">Reference proteome</keyword>
<feature type="signal peptide" evidence="1">
    <location>
        <begin position="1"/>
        <end position="18"/>
    </location>
</feature>
<dbReference type="Gene3D" id="2.50.20.10">
    <property type="entry name" value="Lipoprotein localisation LolA/LolB/LppX"/>
    <property type="match status" value="1"/>
</dbReference>
<dbReference type="RefSeq" id="WP_322608052.1">
    <property type="nucleotide sequence ID" value="NZ_JARVCO010000007.1"/>
</dbReference>
<keyword evidence="3" id="KW-0449">Lipoprotein</keyword>
<proteinExistence type="predicted"/>
<evidence type="ECO:0000256" key="1">
    <source>
        <dbReference type="SAM" id="SignalP"/>
    </source>
</evidence>
<organism evidence="3 4">
    <name type="scientific">Pontiella agarivorans</name>
    <dbReference type="NCBI Taxonomy" id="3038953"/>
    <lineage>
        <taxon>Bacteria</taxon>
        <taxon>Pseudomonadati</taxon>
        <taxon>Kiritimatiellota</taxon>
        <taxon>Kiritimatiellia</taxon>
        <taxon>Kiritimatiellales</taxon>
        <taxon>Pontiellaceae</taxon>
        <taxon>Pontiella</taxon>
    </lineage>
</organism>
<dbReference type="InterPro" id="IPR033399">
    <property type="entry name" value="TP_0789-like"/>
</dbReference>
<reference evidence="3 4" key="1">
    <citation type="journal article" date="2024" name="Appl. Environ. Microbiol.">
        <title>Pontiella agarivorans sp. nov., a novel marine anaerobic bacterium capable of degrading macroalgal polysaccharides and fixing nitrogen.</title>
        <authorList>
            <person name="Liu N."/>
            <person name="Kivenson V."/>
            <person name="Peng X."/>
            <person name="Cui Z."/>
            <person name="Lankiewicz T.S."/>
            <person name="Gosselin K.M."/>
            <person name="English C.J."/>
            <person name="Blair E.M."/>
            <person name="O'Malley M.A."/>
            <person name="Valentine D.L."/>
        </authorList>
    </citation>
    <scope>NUCLEOTIDE SEQUENCE [LARGE SCALE GENOMIC DNA]</scope>
    <source>
        <strain evidence="3 4">NLcol2</strain>
    </source>
</reference>
<evidence type="ECO:0000313" key="3">
    <source>
        <dbReference type="EMBL" id="MDZ8118254.1"/>
    </source>
</evidence>